<keyword evidence="2" id="KW-0663">Pyridoxal phosphate</keyword>
<dbReference type="PRINTS" id="PR00035">
    <property type="entry name" value="HTHGNTR"/>
</dbReference>
<keyword evidence="8" id="KW-1185">Reference proteome</keyword>
<dbReference type="EMBL" id="PJZK01000027">
    <property type="protein sequence ID" value="PLR44371.1"/>
    <property type="molecule type" value="Genomic_DNA"/>
</dbReference>
<evidence type="ECO:0000256" key="1">
    <source>
        <dbReference type="ARBA" id="ARBA00005384"/>
    </source>
</evidence>
<evidence type="ECO:0000256" key="5">
    <source>
        <dbReference type="ARBA" id="ARBA00023163"/>
    </source>
</evidence>
<evidence type="ECO:0000259" key="6">
    <source>
        <dbReference type="PROSITE" id="PS50949"/>
    </source>
</evidence>
<dbReference type="Proteomes" id="UP000234626">
    <property type="component" value="Unassembled WGS sequence"/>
</dbReference>
<dbReference type="Gene3D" id="1.10.10.10">
    <property type="entry name" value="Winged helix-like DNA-binding domain superfamily/Winged helix DNA-binding domain"/>
    <property type="match status" value="1"/>
</dbReference>
<feature type="domain" description="HTH gntR-type" evidence="6">
    <location>
        <begin position="21"/>
        <end position="89"/>
    </location>
</feature>
<dbReference type="Pfam" id="PF00392">
    <property type="entry name" value="GntR"/>
    <property type="match status" value="1"/>
</dbReference>
<sequence length="494" mass="53096">MTRKATRSEVPALGALDRQAGQLSRQLTQALRQAIHNGSLQPGEMLPSTRRLAQALQLARGTVTEAYEQLVAEGFLVSRRGSGTCVTPLQQAAPPPACVPPCAAPPLSAQAHAFAQAAGRIVTLPAAPFAVSEPVGAAAPDEVWRTLGNRLRSRGAGAPAGYAAPHGAWPLRQAVAEYVRTSRSVQCSPEQVIITAGIQQGLALSAQILLDAGDAAWVEDPGYPGITALFESACHDRRMVRVPVDAEGLDVQAGQALAPHARAAFVTPSHQYPLGMPMSMSRRNALISWARAQQAWIVEDDYDSEFRYTGHPFPALQGLAPSQVIYLGTFSKILFPSLRLGYAVVPDALIDAFCGARLLMDRHPPGADQTLLAAFMAEGHLARHIRRLRTLYAEKHHDLNRAVAEQIDPALAWLQPCDQGMHRVLWLRESDDREVLPRALAAGVAVRAISPMYADGRGRSGLLLGLGGYSREQVDAAARTLNRILLATRNKPSA</sequence>
<proteinExistence type="inferred from homology"/>
<evidence type="ECO:0000256" key="3">
    <source>
        <dbReference type="ARBA" id="ARBA00023015"/>
    </source>
</evidence>
<name>A0A2N5EIC0_9GAMM</name>
<dbReference type="CDD" id="cd07377">
    <property type="entry name" value="WHTH_GntR"/>
    <property type="match status" value="1"/>
</dbReference>
<dbReference type="PROSITE" id="PS50949">
    <property type="entry name" value="HTH_GNTR"/>
    <property type="match status" value="1"/>
</dbReference>
<dbReference type="InterPro" id="IPR015424">
    <property type="entry name" value="PyrdxlP-dep_Trfase"/>
</dbReference>
<protein>
    <submittedName>
        <fullName evidence="7">DNA-binding protein</fullName>
    </submittedName>
</protein>
<dbReference type="SUPFAM" id="SSF53383">
    <property type="entry name" value="PLP-dependent transferases"/>
    <property type="match status" value="1"/>
</dbReference>
<accession>A0A2N5EIC0</accession>
<organism evidence="7 8">
    <name type="scientific">Chimaeribacter arupi</name>
    <dbReference type="NCBI Taxonomy" id="2060066"/>
    <lineage>
        <taxon>Bacteria</taxon>
        <taxon>Pseudomonadati</taxon>
        <taxon>Pseudomonadota</taxon>
        <taxon>Gammaproteobacteria</taxon>
        <taxon>Enterobacterales</taxon>
        <taxon>Yersiniaceae</taxon>
        <taxon>Chimaeribacter</taxon>
    </lineage>
</organism>
<evidence type="ECO:0000256" key="4">
    <source>
        <dbReference type="ARBA" id="ARBA00023125"/>
    </source>
</evidence>
<keyword evidence="4 7" id="KW-0238">DNA-binding</keyword>
<dbReference type="PANTHER" id="PTHR46577">
    <property type="entry name" value="HTH-TYPE TRANSCRIPTIONAL REGULATORY PROTEIN GABR"/>
    <property type="match status" value="1"/>
</dbReference>
<dbReference type="Gene3D" id="3.40.640.10">
    <property type="entry name" value="Type I PLP-dependent aspartate aminotransferase-like (Major domain)"/>
    <property type="match status" value="1"/>
</dbReference>
<keyword evidence="3" id="KW-0805">Transcription regulation</keyword>
<dbReference type="InterPro" id="IPR004839">
    <property type="entry name" value="Aminotransferase_I/II_large"/>
</dbReference>
<dbReference type="AlphaFoldDB" id="A0A2N5EIC0"/>
<dbReference type="InterPro" id="IPR051446">
    <property type="entry name" value="HTH_trans_reg/aminotransferase"/>
</dbReference>
<dbReference type="InterPro" id="IPR015421">
    <property type="entry name" value="PyrdxlP-dep_Trfase_major"/>
</dbReference>
<dbReference type="Pfam" id="PF00155">
    <property type="entry name" value="Aminotran_1_2"/>
    <property type="match status" value="1"/>
</dbReference>
<dbReference type="GO" id="GO:0030170">
    <property type="term" value="F:pyridoxal phosphate binding"/>
    <property type="evidence" value="ECO:0007669"/>
    <property type="project" value="InterPro"/>
</dbReference>
<dbReference type="GO" id="GO:0003700">
    <property type="term" value="F:DNA-binding transcription factor activity"/>
    <property type="evidence" value="ECO:0007669"/>
    <property type="project" value="InterPro"/>
</dbReference>
<gene>
    <name evidence="7" type="ORF">CYR34_19360</name>
</gene>
<dbReference type="SMART" id="SM00345">
    <property type="entry name" value="HTH_GNTR"/>
    <property type="match status" value="1"/>
</dbReference>
<comment type="similarity">
    <text evidence="1">In the C-terminal section; belongs to the class-I pyridoxal-phosphate-dependent aminotransferase family.</text>
</comment>
<dbReference type="OrthoDB" id="9808770at2"/>
<dbReference type="PANTHER" id="PTHR46577:SF1">
    <property type="entry name" value="HTH-TYPE TRANSCRIPTIONAL REGULATORY PROTEIN GABR"/>
    <property type="match status" value="1"/>
</dbReference>
<reference evidence="7 8" key="1">
    <citation type="submission" date="2017-12" db="EMBL/GenBank/DDBJ databases">
        <title>Characterization of six clinical isolates of Enterochimera gen. nov., a novel genus of the Yersiniaciae family and the three species Enterochimera arupensis sp. nov., Enterochimera coloradensis sp. nov, and Enterochimera californica sp. nov.</title>
        <authorList>
            <person name="Rossi A."/>
            <person name="Fisher M."/>
        </authorList>
    </citation>
    <scope>NUCLEOTIDE SEQUENCE [LARGE SCALE GENOMIC DNA]</scope>
    <source>
        <strain evidence="7 8">2016Iso1</strain>
    </source>
</reference>
<dbReference type="InterPro" id="IPR000524">
    <property type="entry name" value="Tscrpt_reg_HTH_GntR"/>
</dbReference>
<comment type="caution">
    <text evidence="7">The sequence shown here is derived from an EMBL/GenBank/DDBJ whole genome shotgun (WGS) entry which is preliminary data.</text>
</comment>
<dbReference type="SUPFAM" id="SSF46785">
    <property type="entry name" value="Winged helix' DNA-binding domain"/>
    <property type="match status" value="1"/>
</dbReference>
<dbReference type="GO" id="GO:0003677">
    <property type="term" value="F:DNA binding"/>
    <property type="evidence" value="ECO:0007669"/>
    <property type="project" value="UniProtKB-KW"/>
</dbReference>
<evidence type="ECO:0000313" key="7">
    <source>
        <dbReference type="EMBL" id="PLR44371.1"/>
    </source>
</evidence>
<evidence type="ECO:0000256" key="2">
    <source>
        <dbReference type="ARBA" id="ARBA00022898"/>
    </source>
</evidence>
<dbReference type="CDD" id="cd00609">
    <property type="entry name" value="AAT_like"/>
    <property type="match status" value="1"/>
</dbReference>
<keyword evidence="5" id="KW-0804">Transcription</keyword>
<evidence type="ECO:0000313" key="8">
    <source>
        <dbReference type="Proteomes" id="UP000234626"/>
    </source>
</evidence>
<dbReference type="RefSeq" id="WP_101836037.1">
    <property type="nucleotide sequence ID" value="NZ_CP119397.1"/>
</dbReference>
<dbReference type="InterPro" id="IPR036390">
    <property type="entry name" value="WH_DNA-bd_sf"/>
</dbReference>
<dbReference type="InterPro" id="IPR036388">
    <property type="entry name" value="WH-like_DNA-bd_sf"/>
</dbReference>